<protein>
    <submittedName>
        <fullName evidence="2">PepSY domain-containing protein</fullName>
    </submittedName>
</protein>
<feature type="transmembrane region" description="Helical" evidence="1">
    <location>
        <begin position="7"/>
        <end position="30"/>
    </location>
</feature>
<keyword evidence="1" id="KW-1133">Transmembrane helix</keyword>
<keyword evidence="1" id="KW-0812">Transmembrane</keyword>
<evidence type="ECO:0000256" key="1">
    <source>
        <dbReference type="SAM" id="Phobius"/>
    </source>
</evidence>
<organism evidence="2 3">
    <name type="scientific">Sporolactobacillus kofuensis</name>
    <dbReference type="NCBI Taxonomy" id="269672"/>
    <lineage>
        <taxon>Bacteria</taxon>
        <taxon>Bacillati</taxon>
        <taxon>Bacillota</taxon>
        <taxon>Bacilli</taxon>
        <taxon>Bacillales</taxon>
        <taxon>Sporolactobacillaceae</taxon>
        <taxon>Sporolactobacillus</taxon>
    </lineage>
</organism>
<reference evidence="3" key="1">
    <citation type="journal article" date="2019" name="Int. J. Syst. Evol. Microbiol.">
        <title>The Global Catalogue of Microorganisms (GCM) 10K type strain sequencing project: providing services to taxonomists for standard genome sequencing and annotation.</title>
        <authorList>
            <consortium name="The Broad Institute Genomics Platform"/>
            <consortium name="The Broad Institute Genome Sequencing Center for Infectious Disease"/>
            <person name="Wu L."/>
            <person name="Ma J."/>
        </authorList>
    </citation>
    <scope>NUCLEOTIDE SEQUENCE [LARGE SCALE GENOMIC DNA]</scope>
    <source>
        <strain evidence="3">CCUG 42001</strain>
    </source>
</reference>
<gene>
    <name evidence="2" type="ORF">ACFP7A_06270</name>
</gene>
<evidence type="ECO:0000313" key="2">
    <source>
        <dbReference type="EMBL" id="MFC6386197.1"/>
    </source>
</evidence>
<keyword evidence="3" id="KW-1185">Reference proteome</keyword>
<keyword evidence="1" id="KW-0472">Membrane</keyword>
<evidence type="ECO:0000313" key="3">
    <source>
        <dbReference type="Proteomes" id="UP001596267"/>
    </source>
</evidence>
<accession>A0ABW1WCA8</accession>
<dbReference type="EMBL" id="JBHSTQ010000005">
    <property type="protein sequence ID" value="MFC6386197.1"/>
    <property type="molecule type" value="Genomic_DNA"/>
</dbReference>
<proteinExistence type="predicted"/>
<dbReference type="RefSeq" id="WP_253053613.1">
    <property type="nucleotide sequence ID" value="NZ_JAMXWN010000004.1"/>
</dbReference>
<dbReference type="Proteomes" id="UP001596267">
    <property type="component" value="Unassembled WGS sequence"/>
</dbReference>
<feature type="transmembrane region" description="Helical" evidence="1">
    <location>
        <begin position="69"/>
        <end position="90"/>
    </location>
</feature>
<sequence>MFKYLRMIHYTAGLVGSIIVLLMAVTGILLNHRTLIGYSSKTSMRMQELIFALHSGNIGNTSIVWVTDLGAICMIVLSISGIWMWISFVLKIRKGKRRRNG</sequence>
<name>A0ABW1WCA8_9BACL</name>
<comment type="caution">
    <text evidence="2">The sequence shown here is derived from an EMBL/GenBank/DDBJ whole genome shotgun (WGS) entry which is preliminary data.</text>
</comment>